<sequence>CAPYIKALNECHNSSFFVKMLGLCNDPKEALNKCLHKTRVDQSVEKLNERKLKHKKVEERWRQMEEEEYGENLRLKKIIDIQLQKMKEQEK</sequence>
<keyword evidence="2 4" id="KW-0496">Mitochondrion</keyword>
<dbReference type="InterPro" id="IPR013892">
    <property type="entry name" value="Cyt_c_biogenesis_Cmc1-like"/>
</dbReference>
<keyword evidence="3" id="KW-1015">Disulfide bond</keyword>
<accession>A0A1D2VAW5</accession>
<dbReference type="Proteomes" id="UP000095038">
    <property type="component" value="Unassembled WGS sequence"/>
</dbReference>
<dbReference type="FunCoup" id="A0A1D2VAW5">
    <property type="interactions" value="72"/>
</dbReference>
<dbReference type="OrthoDB" id="532630at2759"/>
<keyword evidence="4" id="KW-0999">Mitochondrion inner membrane</keyword>
<feature type="non-terminal residue" evidence="5">
    <location>
        <position position="1"/>
    </location>
</feature>
<dbReference type="GO" id="GO:0033617">
    <property type="term" value="P:mitochondrial respiratory chain complex IV assembly"/>
    <property type="evidence" value="ECO:0007669"/>
    <property type="project" value="EnsemblFungi"/>
</dbReference>
<dbReference type="AlphaFoldDB" id="A0A1D2VAW5"/>
<dbReference type="GO" id="GO:0005743">
    <property type="term" value="C:mitochondrial inner membrane"/>
    <property type="evidence" value="ECO:0007669"/>
    <property type="project" value="UniProtKB-SubCell"/>
</dbReference>
<comment type="similarity">
    <text evidence="1 4">Belongs to the CMC family.</text>
</comment>
<dbReference type="RefSeq" id="XP_020045123.1">
    <property type="nucleotide sequence ID" value="XM_020190008.1"/>
</dbReference>
<dbReference type="GeneID" id="30963644"/>
<keyword evidence="4" id="KW-0472">Membrane</keyword>
<organism evidence="5 6">
    <name type="scientific">Ascoidea rubescens DSM 1968</name>
    <dbReference type="NCBI Taxonomy" id="1344418"/>
    <lineage>
        <taxon>Eukaryota</taxon>
        <taxon>Fungi</taxon>
        <taxon>Dikarya</taxon>
        <taxon>Ascomycota</taxon>
        <taxon>Saccharomycotina</taxon>
        <taxon>Saccharomycetes</taxon>
        <taxon>Ascoideaceae</taxon>
        <taxon>Ascoidea</taxon>
    </lineage>
</organism>
<dbReference type="GO" id="GO:0005758">
    <property type="term" value="C:mitochondrial intermembrane space"/>
    <property type="evidence" value="ECO:0007669"/>
    <property type="project" value="EnsemblFungi"/>
</dbReference>
<dbReference type="Pfam" id="PF08583">
    <property type="entry name" value="Cmc1"/>
    <property type="match status" value="1"/>
</dbReference>
<evidence type="ECO:0000256" key="3">
    <source>
        <dbReference type="ARBA" id="ARBA00023157"/>
    </source>
</evidence>
<protein>
    <recommendedName>
        <fullName evidence="4">COX assembly mitochondrial protein</fullName>
    </recommendedName>
</protein>
<keyword evidence="4" id="KW-0143">Chaperone</keyword>
<name>A0A1D2VAW5_9ASCO</name>
<evidence type="ECO:0000256" key="1">
    <source>
        <dbReference type="ARBA" id="ARBA00007347"/>
    </source>
</evidence>
<feature type="non-terminal residue" evidence="5">
    <location>
        <position position="91"/>
    </location>
</feature>
<proteinExistence type="inferred from homology"/>
<dbReference type="PANTHER" id="PTHR22977">
    <property type="entry name" value="COX ASSEMBLY MITOCHONDRIAL PROTEIN"/>
    <property type="match status" value="1"/>
</dbReference>
<dbReference type="PANTHER" id="PTHR22977:SF1">
    <property type="entry name" value="COX ASSEMBLY MITOCHONDRIAL PROTEIN 2 HOMOLOG"/>
    <property type="match status" value="1"/>
</dbReference>
<dbReference type="InParanoid" id="A0A1D2VAW5"/>
<evidence type="ECO:0000313" key="5">
    <source>
        <dbReference type="EMBL" id="ODV58816.1"/>
    </source>
</evidence>
<comment type="subcellular location">
    <subcellularLocation>
        <location evidence="4">Mitochondrion inner membrane</location>
    </subcellularLocation>
</comment>
<dbReference type="STRING" id="1344418.A0A1D2VAW5"/>
<keyword evidence="6" id="KW-1185">Reference proteome</keyword>
<evidence type="ECO:0000256" key="2">
    <source>
        <dbReference type="ARBA" id="ARBA00023128"/>
    </source>
</evidence>
<dbReference type="EMBL" id="KV454489">
    <property type="protein sequence ID" value="ODV58816.1"/>
    <property type="molecule type" value="Genomic_DNA"/>
</dbReference>
<reference evidence="6" key="1">
    <citation type="submission" date="2016-05" db="EMBL/GenBank/DDBJ databases">
        <title>Comparative genomics of biotechnologically important yeasts.</title>
        <authorList>
            <consortium name="DOE Joint Genome Institute"/>
            <person name="Riley R."/>
            <person name="Haridas S."/>
            <person name="Wolfe K.H."/>
            <person name="Lopes M.R."/>
            <person name="Hittinger C.T."/>
            <person name="Goker M."/>
            <person name="Salamov A."/>
            <person name="Wisecaver J."/>
            <person name="Long T.M."/>
            <person name="Aerts A.L."/>
            <person name="Barry K."/>
            <person name="Choi C."/>
            <person name="Clum A."/>
            <person name="Coughlan A.Y."/>
            <person name="Deshpande S."/>
            <person name="Douglass A.P."/>
            <person name="Hanson S.J."/>
            <person name="Klenk H.-P."/>
            <person name="Labutti K."/>
            <person name="Lapidus A."/>
            <person name="Lindquist E."/>
            <person name="Lipzen A."/>
            <person name="Meier-Kolthoff J.P."/>
            <person name="Ohm R.A."/>
            <person name="Otillar R.P."/>
            <person name="Pangilinan J."/>
            <person name="Peng Y."/>
            <person name="Rokas A."/>
            <person name="Rosa C.A."/>
            <person name="Scheuner C."/>
            <person name="Sibirny A.A."/>
            <person name="Slot J.C."/>
            <person name="Stielow J.B."/>
            <person name="Sun H."/>
            <person name="Kurtzman C.P."/>
            <person name="Blackwell M."/>
            <person name="Grigoriev I.V."/>
            <person name="Jeffries T.W."/>
        </authorList>
    </citation>
    <scope>NUCLEOTIDE SEQUENCE [LARGE SCALE GENOMIC DNA]</scope>
    <source>
        <strain evidence="6">DSM 1968</strain>
    </source>
</reference>
<gene>
    <name evidence="5" type="ORF">ASCRUDRAFT_27578</name>
</gene>
<evidence type="ECO:0000256" key="4">
    <source>
        <dbReference type="RuleBase" id="RU364104"/>
    </source>
</evidence>
<evidence type="ECO:0000313" key="6">
    <source>
        <dbReference type="Proteomes" id="UP000095038"/>
    </source>
</evidence>
<comment type="function">
    <text evidence="4">Required for mitochondrial cytochrome c oxidase (COX) assembly and respiration.</text>
</comment>